<proteinExistence type="predicted"/>
<accession>W1PBG6</accession>
<dbReference type="AlphaFoldDB" id="W1PBG6"/>
<dbReference type="HOGENOM" id="CLU_2500934_0_0_1"/>
<reference evidence="2" key="1">
    <citation type="journal article" date="2013" name="Science">
        <title>The Amborella genome and the evolution of flowering plants.</title>
        <authorList>
            <consortium name="Amborella Genome Project"/>
        </authorList>
    </citation>
    <scope>NUCLEOTIDE SEQUENCE [LARGE SCALE GENOMIC DNA]</scope>
</reference>
<dbReference type="Gramene" id="ERN05049">
    <property type="protein sequence ID" value="ERN05049"/>
    <property type="gene ID" value="AMTR_s00053p00090160"/>
</dbReference>
<gene>
    <name evidence="1" type="ORF">AMTR_s00053p00090160</name>
</gene>
<dbReference type="EMBL" id="KI394012">
    <property type="protein sequence ID" value="ERN05049.1"/>
    <property type="molecule type" value="Genomic_DNA"/>
</dbReference>
<dbReference type="Proteomes" id="UP000017836">
    <property type="component" value="Unassembled WGS sequence"/>
</dbReference>
<name>W1PBG6_AMBTC</name>
<sequence length="86" mass="9506">MVVEAIRQMSATSPSFASAPASTSIPIPSVEGECMKALADAYGEDFSPEVAYKAADIFLQPGRANMFLAMPLEYRRGWIEREFRKT</sequence>
<organism evidence="1 2">
    <name type="scientific">Amborella trichopoda</name>
    <dbReference type="NCBI Taxonomy" id="13333"/>
    <lineage>
        <taxon>Eukaryota</taxon>
        <taxon>Viridiplantae</taxon>
        <taxon>Streptophyta</taxon>
        <taxon>Embryophyta</taxon>
        <taxon>Tracheophyta</taxon>
        <taxon>Spermatophyta</taxon>
        <taxon>Magnoliopsida</taxon>
        <taxon>Amborellales</taxon>
        <taxon>Amborellaceae</taxon>
        <taxon>Amborella</taxon>
    </lineage>
</organism>
<keyword evidence="2" id="KW-1185">Reference proteome</keyword>
<protein>
    <submittedName>
        <fullName evidence="1">Uncharacterized protein</fullName>
    </submittedName>
</protein>
<evidence type="ECO:0000313" key="1">
    <source>
        <dbReference type="EMBL" id="ERN05049.1"/>
    </source>
</evidence>
<evidence type="ECO:0000313" key="2">
    <source>
        <dbReference type="Proteomes" id="UP000017836"/>
    </source>
</evidence>